<evidence type="ECO:0000256" key="1">
    <source>
        <dbReference type="PROSITE-ProRule" id="PRU00042"/>
    </source>
</evidence>
<reference evidence="3" key="2">
    <citation type="submission" date="2014-03" db="EMBL/GenBank/DDBJ databases">
        <authorList>
            <person name="Genoscope - CEA"/>
        </authorList>
    </citation>
    <scope>NUCLEOTIDE SEQUENCE</scope>
</reference>
<keyword evidence="1" id="KW-0479">Metal-binding</keyword>
<dbReference type="GO" id="GO:0008270">
    <property type="term" value="F:zinc ion binding"/>
    <property type="evidence" value="ECO:0007669"/>
    <property type="project" value="UniProtKB-KW"/>
</dbReference>
<gene>
    <name evidence="3" type="ORF">GSONMT00047523001</name>
</gene>
<organism evidence="3 4">
    <name type="scientific">Oncorhynchus mykiss</name>
    <name type="common">Rainbow trout</name>
    <name type="synonym">Salmo gairdneri</name>
    <dbReference type="NCBI Taxonomy" id="8022"/>
    <lineage>
        <taxon>Eukaryota</taxon>
        <taxon>Metazoa</taxon>
        <taxon>Chordata</taxon>
        <taxon>Craniata</taxon>
        <taxon>Vertebrata</taxon>
        <taxon>Euteleostomi</taxon>
        <taxon>Actinopterygii</taxon>
        <taxon>Neopterygii</taxon>
        <taxon>Teleostei</taxon>
        <taxon>Protacanthopterygii</taxon>
        <taxon>Salmoniformes</taxon>
        <taxon>Salmonidae</taxon>
        <taxon>Salmoninae</taxon>
        <taxon>Oncorhynchus</taxon>
    </lineage>
</organism>
<evidence type="ECO:0000259" key="2">
    <source>
        <dbReference type="PROSITE" id="PS50157"/>
    </source>
</evidence>
<evidence type="ECO:0000313" key="3">
    <source>
        <dbReference type="EMBL" id="CDQ84130.1"/>
    </source>
</evidence>
<dbReference type="Proteomes" id="UP000193380">
    <property type="component" value="Unassembled WGS sequence"/>
</dbReference>
<protein>
    <recommendedName>
        <fullName evidence="2">C2H2-type domain-containing protein</fullName>
    </recommendedName>
</protein>
<name>A0A060Y4M0_ONCMY</name>
<proteinExistence type="predicted"/>
<evidence type="ECO:0000313" key="4">
    <source>
        <dbReference type="Proteomes" id="UP000193380"/>
    </source>
</evidence>
<sequence>MDDECLSDHRSIHKQLGFTLEHMATVLHGNENNVLVPWLKMDAVPCSWNTTRVQESFARSKPASDTLTKLAKLVAQKQDSQSQNQLLPDVCPCVCAQCSQGFSDMAELLHHQQGEHALRKCHCCLSCGKEFSLLSSLQLHKCMRDAAPCQVCCGKTQLGAPCSACKASTSDSQSVRDNRSYACAPSLAKSNLCFAISRLAVVNLPRELQKLSALPRTLPRLNLPSWTPLPLTLPQLMPLVPQILTGQVNAHFAPRGFAQGLALHAISDPPIGRSGSSPSVLY</sequence>
<dbReference type="PaxDb" id="8022-A0A060Y4M0"/>
<dbReference type="PROSITE" id="PS50157">
    <property type="entry name" value="ZINC_FINGER_C2H2_2"/>
    <property type="match status" value="1"/>
</dbReference>
<dbReference type="PROSITE" id="PS00028">
    <property type="entry name" value="ZINC_FINGER_C2H2_1"/>
    <property type="match status" value="1"/>
</dbReference>
<reference evidence="3" key="1">
    <citation type="journal article" date="2014" name="Nat. Commun.">
        <title>The rainbow trout genome provides novel insights into evolution after whole-genome duplication in vertebrates.</title>
        <authorList>
            <person name="Berthelot C."/>
            <person name="Brunet F."/>
            <person name="Chalopin D."/>
            <person name="Juanchich A."/>
            <person name="Bernard M."/>
            <person name="Noel B."/>
            <person name="Bento P."/>
            <person name="Da Silva C."/>
            <person name="Labadie K."/>
            <person name="Alberti A."/>
            <person name="Aury J.M."/>
            <person name="Louis A."/>
            <person name="Dehais P."/>
            <person name="Bardou P."/>
            <person name="Montfort J."/>
            <person name="Klopp C."/>
            <person name="Cabau C."/>
            <person name="Gaspin C."/>
            <person name="Thorgaard G.H."/>
            <person name="Boussaha M."/>
            <person name="Quillet E."/>
            <person name="Guyomard R."/>
            <person name="Galiana D."/>
            <person name="Bobe J."/>
            <person name="Volff J.N."/>
            <person name="Genet C."/>
            <person name="Wincker P."/>
            <person name="Jaillon O."/>
            <person name="Roest Crollius H."/>
            <person name="Guiguen Y."/>
        </authorList>
    </citation>
    <scope>NUCLEOTIDE SEQUENCE [LARGE SCALE GENOMIC DNA]</scope>
</reference>
<keyword evidence="1" id="KW-0863">Zinc-finger</keyword>
<dbReference type="EMBL" id="FR906340">
    <property type="protein sequence ID" value="CDQ84130.1"/>
    <property type="molecule type" value="Genomic_DNA"/>
</dbReference>
<feature type="domain" description="C2H2-type" evidence="2">
    <location>
        <begin position="93"/>
        <end position="121"/>
    </location>
</feature>
<keyword evidence="1" id="KW-0862">Zinc</keyword>
<accession>A0A060Y4M0</accession>
<dbReference type="InterPro" id="IPR013087">
    <property type="entry name" value="Znf_C2H2_type"/>
</dbReference>
<dbReference type="STRING" id="8022.A0A060Y4M0"/>
<dbReference type="AlphaFoldDB" id="A0A060Y4M0"/>